<protein>
    <submittedName>
        <fullName evidence="2">Uncharacterized protein</fullName>
    </submittedName>
</protein>
<evidence type="ECO:0000313" key="2">
    <source>
        <dbReference type="EMBL" id="RXM91990.1"/>
    </source>
</evidence>
<sequence>MVKRKRGQNKANRGSDPVMGSSDQAVGNSCQENEKGEADDLSKDIGLLASKFVDFKDVANHLPPLNAYNNTTEQLAEIHQFRESLKKVNLTLTTHLGDFNLVTLGLGGNILNVCTAA</sequence>
<comment type="caution">
    <text evidence="2">The sequence shown here is derived from an EMBL/GenBank/DDBJ whole genome shotgun (WGS) entry which is preliminary data.</text>
</comment>
<gene>
    <name evidence="2" type="ORF">EOD39_20603</name>
</gene>
<dbReference type="EMBL" id="SCEB01007257">
    <property type="protein sequence ID" value="RXM91990.1"/>
    <property type="molecule type" value="Genomic_DNA"/>
</dbReference>
<feature type="region of interest" description="Disordered" evidence="1">
    <location>
        <begin position="1"/>
        <end position="39"/>
    </location>
</feature>
<evidence type="ECO:0000256" key="1">
    <source>
        <dbReference type="SAM" id="MobiDB-lite"/>
    </source>
</evidence>
<feature type="compositionally biased region" description="Polar residues" evidence="1">
    <location>
        <begin position="21"/>
        <end position="31"/>
    </location>
</feature>
<accession>A0A444UUX9</accession>
<dbReference type="AlphaFoldDB" id="A0A444UUX9"/>
<organism evidence="2 3">
    <name type="scientific">Acipenser ruthenus</name>
    <name type="common">Sterlet sturgeon</name>
    <dbReference type="NCBI Taxonomy" id="7906"/>
    <lineage>
        <taxon>Eukaryota</taxon>
        <taxon>Metazoa</taxon>
        <taxon>Chordata</taxon>
        <taxon>Craniata</taxon>
        <taxon>Vertebrata</taxon>
        <taxon>Euteleostomi</taxon>
        <taxon>Actinopterygii</taxon>
        <taxon>Chondrostei</taxon>
        <taxon>Acipenseriformes</taxon>
        <taxon>Acipenseridae</taxon>
        <taxon>Acipenser</taxon>
    </lineage>
</organism>
<dbReference type="Proteomes" id="UP000289886">
    <property type="component" value="Unassembled WGS sequence"/>
</dbReference>
<reference evidence="2 3" key="1">
    <citation type="submission" date="2019-01" db="EMBL/GenBank/DDBJ databases">
        <title>Draft Genome and Complete Hox-Cluster Characterization of the Sterlet Sturgeon (Acipenser ruthenus).</title>
        <authorList>
            <person name="Wei Q."/>
        </authorList>
    </citation>
    <scope>NUCLEOTIDE SEQUENCE [LARGE SCALE GENOMIC DNA]</scope>
    <source>
        <strain evidence="2">WHYD16114868_AA</strain>
        <tissue evidence="2">Blood</tissue>
    </source>
</reference>
<proteinExistence type="predicted"/>
<evidence type="ECO:0000313" key="3">
    <source>
        <dbReference type="Proteomes" id="UP000289886"/>
    </source>
</evidence>
<keyword evidence="3" id="KW-1185">Reference proteome</keyword>
<name>A0A444UUX9_ACIRT</name>